<dbReference type="EMBL" id="CP001843">
    <property type="protein sequence ID" value="AEF85494.1"/>
    <property type="molecule type" value="Genomic_DNA"/>
</dbReference>
<keyword evidence="3" id="KW-1185">Reference proteome</keyword>
<evidence type="ECO:0000256" key="1">
    <source>
        <dbReference type="SAM" id="Coils"/>
    </source>
</evidence>
<dbReference type="HOGENOM" id="CLU_2866522_0_0_12"/>
<organism evidence="2 3">
    <name type="scientific">Treponema primitia (strain ATCC BAA-887 / DSM 12427 / ZAS-2)</name>
    <dbReference type="NCBI Taxonomy" id="545694"/>
    <lineage>
        <taxon>Bacteria</taxon>
        <taxon>Pseudomonadati</taxon>
        <taxon>Spirochaetota</taxon>
        <taxon>Spirochaetia</taxon>
        <taxon>Spirochaetales</taxon>
        <taxon>Treponemataceae</taxon>
        <taxon>Treponema</taxon>
    </lineage>
</organism>
<keyword evidence="1" id="KW-0175">Coiled coil</keyword>
<protein>
    <submittedName>
        <fullName evidence="2">Uncharacterized protein</fullName>
    </submittedName>
</protein>
<gene>
    <name evidence="2" type="ordered locus">TREPR_2213</name>
</gene>
<feature type="coiled-coil region" evidence="1">
    <location>
        <begin position="36"/>
        <end position="63"/>
    </location>
</feature>
<dbReference type="RefSeq" id="WP_015707977.1">
    <property type="nucleotide sequence ID" value="NC_015578.1"/>
</dbReference>
<reference evidence="2 3" key="2">
    <citation type="journal article" date="2011" name="ISME J.">
        <title>RNA-seq reveals cooperative metabolic interactions between two termite-gut spirochete species in co-culture.</title>
        <authorList>
            <person name="Rosenthal A.Z."/>
            <person name="Matson E.G."/>
            <person name="Eldar A."/>
            <person name="Leadbetter J.R."/>
        </authorList>
    </citation>
    <scope>NUCLEOTIDE SEQUENCE [LARGE SCALE GENOMIC DNA]</scope>
    <source>
        <strain evidence="3">ATCC BAA-887 / DSM 12427 / ZAS-2</strain>
    </source>
</reference>
<evidence type="ECO:0000313" key="2">
    <source>
        <dbReference type="EMBL" id="AEF85494.1"/>
    </source>
</evidence>
<reference evidence="3" key="1">
    <citation type="submission" date="2009-12" db="EMBL/GenBank/DDBJ databases">
        <title>Complete sequence of Treponema primitia strain ZAS-2.</title>
        <authorList>
            <person name="Tetu S.G."/>
            <person name="Matson E."/>
            <person name="Ren Q."/>
            <person name="Seshadri R."/>
            <person name="Elbourne L."/>
            <person name="Hassan K.A."/>
            <person name="Durkin A."/>
            <person name="Radune D."/>
            <person name="Mohamoud Y."/>
            <person name="Shay R."/>
            <person name="Jin S."/>
            <person name="Zhang X."/>
            <person name="Lucey K."/>
            <person name="Ballor N.R."/>
            <person name="Ottesen E."/>
            <person name="Rosenthal R."/>
            <person name="Allen A."/>
            <person name="Leadbetter J.R."/>
            <person name="Paulsen I.T."/>
        </authorList>
    </citation>
    <scope>NUCLEOTIDE SEQUENCE [LARGE SCALE GENOMIC DNA]</scope>
    <source>
        <strain evidence="3">ATCC BAA-887 / DSM 12427 / ZAS-2</strain>
    </source>
</reference>
<proteinExistence type="predicted"/>
<sequence length="64" mass="7490">MNLGDKPGPEAAIISDNSSFKEVLDEACDRLWDTKVRHSMRRIQELEEKLLTLEQELDMMIKDR</sequence>
<evidence type="ECO:0000313" key="3">
    <source>
        <dbReference type="Proteomes" id="UP000009223"/>
    </source>
</evidence>
<dbReference type="OrthoDB" id="9915168at2"/>
<dbReference type="STRING" id="545694.TREPR_2213"/>
<dbReference type="KEGG" id="tpi:TREPR_2213"/>
<dbReference type="Proteomes" id="UP000009223">
    <property type="component" value="Chromosome"/>
</dbReference>
<dbReference type="AlphaFoldDB" id="F5YIJ0"/>
<accession>F5YIJ0</accession>
<name>F5YIJ0_TREPZ</name>